<dbReference type="GO" id="GO:0006508">
    <property type="term" value="P:proteolysis"/>
    <property type="evidence" value="ECO:0007669"/>
    <property type="project" value="TreeGrafter"/>
</dbReference>
<evidence type="ECO:0000313" key="3">
    <source>
        <dbReference type="Proteomes" id="UP000694580"/>
    </source>
</evidence>
<evidence type="ECO:0000313" key="2">
    <source>
        <dbReference type="Ensembl" id="ENSDCDP00010061256.1"/>
    </source>
</evidence>
<evidence type="ECO:0008006" key="4">
    <source>
        <dbReference type="Google" id="ProtNLM"/>
    </source>
</evidence>
<feature type="transmembrane region" description="Helical" evidence="1">
    <location>
        <begin position="235"/>
        <end position="258"/>
    </location>
</feature>
<dbReference type="InterPro" id="IPR050439">
    <property type="entry name" value="ADAMTS_ADAMTS-like"/>
</dbReference>
<keyword evidence="3" id="KW-1185">Reference proteome</keyword>
<dbReference type="AlphaFoldDB" id="A0AAY4EVG9"/>
<reference evidence="2 3" key="1">
    <citation type="submission" date="2020-06" db="EMBL/GenBank/DDBJ databases">
        <authorList>
            <consortium name="Wellcome Sanger Institute Data Sharing"/>
        </authorList>
    </citation>
    <scope>NUCLEOTIDE SEQUENCE [LARGE SCALE GENOMIC DNA]</scope>
</reference>
<dbReference type="Proteomes" id="UP000694580">
    <property type="component" value="Chromosome 11"/>
</dbReference>
<keyword evidence="1" id="KW-1133">Transmembrane helix</keyword>
<organism evidence="2 3">
    <name type="scientific">Denticeps clupeoides</name>
    <name type="common">denticle herring</name>
    <dbReference type="NCBI Taxonomy" id="299321"/>
    <lineage>
        <taxon>Eukaryota</taxon>
        <taxon>Metazoa</taxon>
        <taxon>Chordata</taxon>
        <taxon>Craniata</taxon>
        <taxon>Vertebrata</taxon>
        <taxon>Euteleostomi</taxon>
        <taxon>Actinopterygii</taxon>
        <taxon>Neopterygii</taxon>
        <taxon>Teleostei</taxon>
        <taxon>Clupei</taxon>
        <taxon>Clupeiformes</taxon>
        <taxon>Denticipitoidei</taxon>
        <taxon>Denticipitidae</taxon>
        <taxon>Denticeps</taxon>
    </lineage>
</organism>
<keyword evidence="1" id="KW-0472">Membrane</keyword>
<dbReference type="GeneTree" id="ENSGT00940000158379"/>
<proteinExistence type="predicted"/>
<dbReference type="GO" id="GO:0004222">
    <property type="term" value="F:metalloendopeptidase activity"/>
    <property type="evidence" value="ECO:0007669"/>
    <property type="project" value="TreeGrafter"/>
</dbReference>
<reference evidence="2" key="2">
    <citation type="submission" date="2025-08" db="UniProtKB">
        <authorList>
            <consortium name="Ensembl"/>
        </authorList>
    </citation>
    <scope>IDENTIFICATION</scope>
</reference>
<dbReference type="Ensembl" id="ENSDCDT00010072020.1">
    <property type="protein sequence ID" value="ENSDCDP00010061256.1"/>
    <property type="gene ID" value="ENSDCDG00010033852.1"/>
</dbReference>
<dbReference type="Gene3D" id="3.40.390.10">
    <property type="entry name" value="Collagenase (Catalytic Domain)"/>
    <property type="match status" value="1"/>
</dbReference>
<dbReference type="SUPFAM" id="SSF55486">
    <property type="entry name" value="Metalloproteases ('zincins'), catalytic domain"/>
    <property type="match status" value="1"/>
</dbReference>
<reference evidence="2" key="3">
    <citation type="submission" date="2025-09" db="UniProtKB">
        <authorList>
            <consortium name="Ensembl"/>
        </authorList>
    </citation>
    <scope>IDENTIFICATION</scope>
</reference>
<sequence length="267" mass="30104">MCIVICVSDFSARPDLIEREETVHPTTSPKTQPPNQGLGTVETRLPRSALTSEVNHLELLVVVGPDVQQVHRQDTEKYILTNLNIASELLRDATLGANLRVHLIRMIILTEPEVGMSANISSSLRSICEWGRKINPANDTDPLHADLLLYITRFDLLLPNGNKLVRGVTQLGGICSSEWSCIITEDTGFDLGITIAHEIGHRQVVVPKCRTSQIAFDCPIISQLWYIHRELHLQYIYSIYQTLLSVLCSPYCCLLFLFNHWCHHLLT</sequence>
<dbReference type="PANTHER" id="PTHR13723:SF20">
    <property type="entry name" value="A DISINTEGRIN AND METALLOPROTEINASE WITH THROMBOSPONDIN MOTIFS 13"/>
    <property type="match status" value="1"/>
</dbReference>
<name>A0AAY4EVG9_9TELE</name>
<keyword evidence="1" id="KW-0812">Transmembrane</keyword>
<evidence type="ECO:0000256" key="1">
    <source>
        <dbReference type="SAM" id="Phobius"/>
    </source>
</evidence>
<protein>
    <recommendedName>
        <fullName evidence="4">Peptidase M12B domain-containing protein</fullName>
    </recommendedName>
</protein>
<dbReference type="GO" id="GO:0030198">
    <property type="term" value="P:extracellular matrix organization"/>
    <property type="evidence" value="ECO:0007669"/>
    <property type="project" value="TreeGrafter"/>
</dbReference>
<dbReference type="GO" id="GO:0031012">
    <property type="term" value="C:extracellular matrix"/>
    <property type="evidence" value="ECO:0007669"/>
    <property type="project" value="TreeGrafter"/>
</dbReference>
<dbReference type="InterPro" id="IPR024079">
    <property type="entry name" value="MetalloPept_cat_dom_sf"/>
</dbReference>
<accession>A0AAY4EVG9</accession>
<dbReference type="PANTHER" id="PTHR13723">
    <property type="entry name" value="ADAMTS A DISINTEGRIN AND METALLOPROTEASE WITH THROMBOSPONDIN MOTIFS PROTEASE"/>
    <property type="match status" value="1"/>
</dbReference>